<evidence type="ECO:0008006" key="3">
    <source>
        <dbReference type="Google" id="ProtNLM"/>
    </source>
</evidence>
<dbReference type="OMA" id="MIWTEGE"/>
<keyword evidence="2" id="KW-1185">Reference proteome</keyword>
<sequence length="126" mass="15096">MAPSYANLFMAKVENEIIDSSPVKPYLWRRYIDDIFMIWTEGEDALREFMAHMNSIHRTIKFTFEWSTSQALRIRRICSEDSSFEKRVLELQGYLVDRGYDSRFVGKEVDLVRHIPRDDTLKDRRK</sequence>
<gene>
    <name evidence="1" type="ORF">NEMVEDRAFT_v1g219286</name>
</gene>
<dbReference type="InParanoid" id="A7SY00"/>
<feature type="non-terminal residue" evidence="1">
    <location>
        <position position="1"/>
    </location>
</feature>
<dbReference type="GO" id="GO:0005615">
    <property type="term" value="C:extracellular space"/>
    <property type="evidence" value="ECO:0000318"/>
    <property type="project" value="GO_Central"/>
</dbReference>
<reference evidence="1 2" key="1">
    <citation type="journal article" date="2007" name="Science">
        <title>Sea anemone genome reveals ancestral eumetazoan gene repertoire and genomic organization.</title>
        <authorList>
            <person name="Putnam N.H."/>
            <person name="Srivastava M."/>
            <person name="Hellsten U."/>
            <person name="Dirks B."/>
            <person name="Chapman J."/>
            <person name="Salamov A."/>
            <person name="Terry A."/>
            <person name="Shapiro H."/>
            <person name="Lindquist E."/>
            <person name="Kapitonov V.V."/>
            <person name="Jurka J."/>
            <person name="Genikhovich G."/>
            <person name="Grigoriev I.V."/>
            <person name="Lucas S.M."/>
            <person name="Steele R.E."/>
            <person name="Finnerty J.R."/>
            <person name="Technau U."/>
            <person name="Martindale M.Q."/>
            <person name="Rokhsar D.S."/>
        </authorList>
    </citation>
    <scope>NUCLEOTIDE SEQUENCE [LARGE SCALE GENOMIC DNA]</scope>
    <source>
        <strain evidence="2">CH2 X CH6</strain>
    </source>
</reference>
<dbReference type="HOGENOM" id="CLU_1986627_0_0_1"/>
<protein>
    <recommendedName>
        <fullName evidence="3">Reverse transcriptase domain-containing protein</fullName>
    </recommendedName>
</protein>
<dbReference type="AlphaFoldDB" id="A7SY00"/>
<evidence type="ECO:0000313" key="1">
    <source>
        <dbReference type="EMBL" id="EDO31410.1"/>
    </source>
</evidence>
<dbReference type="Proteomes" id="UP000001593">
    <property type="component" value="Unassembled WGS sequence"/>
</dbReference>
<dbReference type="EMBL" id="DS469902">
    <property type="protein sequence ID" value="EDO31410.1"/>
    <property type="molecule type" value="Genomic_DNA"/>
</dbReference>
<organism evidence="1 2">
    <name type="scientific">Nematostella vectensis</name>
    <name type="common">Starlet sea anemone</name>
    <dbReference type="NCBI Taxonomy" id="45351"/>
    <lineage>
        <taxon>Eukaryota</taxon>
        <taxon>Metazoa</taxon>
        <taxon>Cnidaria</taxon>
        <taxon>Anthozoa</taxon>
        <taxon>Hexacorallia</taxon>
        <taxon>Actiniaria</taxon>
        <taxon>Edwardsiidae</taxon>
        <taxon>Nematostella</taxon>
    </lineage>
</organism>
<name>A7SY00_NEMVE</name>
<dbReference type="eggNOG" id="ENOG502STTQ">
    <property type="taxonomic scope" value="Eukaryota"/>
</dbReference>
<dbReference type="PANTHER" id="PTHR21301:SF10">
    <property type="entry name" value="REVERSE TRANSCRIPTASE DOMAIN-CONTAINING PROTEIN"/>
    <property type="match status" value="1"/>
</dbReference>
<dbReference type="GO" id="GO:0051427">
    <property type="term" value="F:hormone receptor binding"/>
    <property type="evidence" value="ECO:0000318"/>
    <property type="project" value="GO_Central"/>
</dbReference>
<evidence type="ECO:0000313" key="2">
    <source>
        <dbReference type="Proteomes" id="UP000001593"/>
    </source>
</evidence>
<dbReference type="GO" id="GO:0007166">
    <property type="term" value="P:cell surface receptor signaling pathway"/>
    <property type="evidence" value="ECO:0000318"/>
    <property type="project" value="GO_Central"/>
</dbReference>
<accession>A7SY00</accession>
<dbReference type="PANTHER" id="PTHR21301">
    <property type="entry name" value="REVERSE TRANSCRIPTASE"/>
    <property type="match status" value="1"/>
</dbReference>
<proteinExistence type="predicted"/>
<dbReference type="PhylomeDB" id="A7SY00"/>